<dbReference type="AlphaFoldDB" id="A0A6C0JBU5"/>
<organism evidence="1">
    <name type="scientific">viral metagenome</name>
    <dbReference type="NCBI Taxonomy" id="1070528"/>
    <lineage>
        <taxon>unclassified sequences</taxon>
        <taxon>metagenomes</taxon>
        <taxon>organismal metagenomes</taxon>
    </lineage>
</organism>
<protein>
    <submittedName>
        <fullName evidence="1">Uncharacterized protein</fullName>
    </submittedName>
</protein>
<name>A0A6C0JBU5_9ZZZZ</name>
<dbReference type="EMBL" id="MN740335">
    <property type="protein sequence ID" value="QHU01064.1"/>
    <property type="molecule type" value="Genomic_DNA"/>
</dbReference>
<reference evidence="1" key="1">
    <citation type="journal article" date="2020" name="Nature">
        <title>Giant virus diversity and host interactions through global metagenomics.</title>
        <authorList>
            <person name="Schulz F."/>
            <person name="Roux S."/>
            <person name="Paez-Espino D."/>
            <person name="Jungbluth S."/>
            <person name="Walsh D.A."/>
            <person name="Denef V.J."/>
            <person name="McMahon K.D."/>
            <person name="Konstantinidis K.T."/>
            <person name="Eloe-Fadrosh E.A."/>
            <person name="Kyrpides N.C."/>
            <person name="Woyke T."/>
        </authorList>
    </citation>
    <scope>NUCLEOTIDE SEQUENCE</scope>
    <source>
        <strain evidence="1">GVMAG-M-3300025860-25</strain>
    </source>
</reference>
<sequence>MTNIKEKYSDFDISNSQLSRVIRDNNLTRKRTRIRHYPETRYNKPIDFKKEMEIFYEKVDKFSIHKIISIDETSIHAEMTSSYSRCELGRRCVKKTTDNKVFKKFTLVSAISSKGVVGLILYKMVV</sequence>
<accession>A0A6C0JBU5</accession>
<evidence type="ECO:0000313" key="1">
    <source>
        <dbReference type="EMBL" id="QHU01064.1"/>
    </source>
</evidence>
<proteinExistence type="predicted"/>